<evidence type="ECO:0000256" key="1">
    <source>
        <dbReference type="ARBA" id="ARBA00022527"/>
    </source>
</evidence>
<accession>A0ABQ8UKD9</accession>
<evidence type="ECO:0000259" key="7">
    <source>
        <dbReference type="PROSITE" id="PS50011"/>
    </source>
</evidence>
<evidence type="ECO:0000313" key="8">
    <source>
        <dbReference type="EMBL" id="KAJ4457759.1"/>
    </source>
</evidence>
<keyword evidence="2" id="KW-0808">Transferase</keyword>
<proteinExistence type="predicted"/>
<keyword evidence="4 8" id="KW-0418">Kinase</keyword>
<dbReference type="EMBL" id="JAPMOS010000040">
    <property type="protein sequence ID" value="KAJ4457759.1"/>
    <property type="molecule type" value="Genomic_DNA"/>
</dbReference>
<dbReference type="PROSITE" id="PS50011">
    <property type="entry name" value="PROTEIN_KINASE_DOM"/>
    <property type="match status" value="1"/>
</dbReference>
<name>A0ABQ8UKD9_9EUKA</name>
<dbReference type="InterPro" id="IPR000719">
    <property type="entry name" value="Prot_kinase_dom"/>
</dbReference>
<evidence type="ECO:0000256" key="2">
    <source>
        <dbReference type="ARBA" id="ARBA00022679"/>
    </source>
</evidence>
<gene>
    <name evidence="8" type="ORF">PAPYR_6689</name>
</gene>
<dbReference type="PANTHER" id="PTHR24353:SF37">
    <property type="entry name" value="CAMP-DEPENDENT PROTEIN KINASE CATALYTIC SUBUNIT PRKX"/>
    <property type="match status" value="1"/>
</dbReference>
<dbReference type="InterPro" id="IPR011993">
    <property type="entry name" value="PH-like_dom_sf"/>
</dbReference>
<evidence type="ECO:0000256" key="5">
    <source>
        <dbReference type="ARBA" id="ARBA00022840"/>
    </source>
</evidence>
<dbReference type="SUPFAM" id="SSF56112">
    <property type="entry name" value="Protein kinase-like (PK-like)"/>
    <property type="match status" value="1"/>
</dbReference>
<evidence type="ECO:0000256" key="4">
    <source>
        <dbReference type="ARBA" id="ARBA00022777"/>
    </source>
</evidence>
<dbReference type="InterPro" id="IPR033931">
    <property type="entry name" value="PDK1-typ_PH"/>
</dbReference>
<evidence type="ECO:0000256" key="3">
    <source>
        <dbReference type="ARBA" id="ARBA00022741"/>
    </source>
</evidence>
<protein>
    <submittedName>
        <fullName evidence="8">3-phosphoinositide-dependent protein kinase 1</fullName>
    </submittedName>
</protein>
<feature type="compositionally biased region" description="Polar residues" evidence="6">
    <location>
        <begin position="113"/>
        <end position="123"/>
    </location>
</feature>
<dbReference type="Pfam" id="PF14593">
    <property type="entry name" value="PH_3"/>
    <property type="match status" value="1"/>
</dbReference>
<feature type="region of interest" description="Disordered" evidence="6">
    <location>
        <begin position="72"/>
        <end position="92"/>
    </location>
</feature>
<dbReference type="GO" id="GO:0016301">
    <property type="term" value="F:kinase activity"/>
    <property type="evidence" value="ECO:0007669"/>
    <property type="project" value="UniProtKB-KW"/>
</dbReference>
<reference evidence="8" key="1">
    <citation type="journal article" date="2022" name="bioRxiv">
        <title>Genomics of Preaxostyla Flagellates Illuminates Evolutionary Transitions and the Path Towards Mitochondrial Loss.</title>
        <authorList>
            <person name="Novak L.V.F."/>
            <person name="Treitli S.C."/>
            <person name="Pyrih J."/>
            <person name="Halakuc P."/>
            <person name="Pipaliya S.V."/>
            <person name="Vacek V."/>
            <person name="Brzon O."/>
            <person name="Soukal P."/>
            <person name="Eme L."/>
            <person name="Dacks J.B."/>
            <person name="Karnkowska A."/>
            <person name="Elias M."/>
            <person name="Hampl V."/>
        </authorList>
    </citation>
    <scope>NUCLEOTIDE SEQUENCE</scope>
    <source>
        <strain evidence="8">RCP-MX</strain>
    </source>
</reference>
<organism evidence="8 9">
    <name type="scientific">Paratrimastix pyriformis</name>
    <dbReference type="NCBI Taxonomy" id="342808"/>
    <lineage>
        <taxon>Eukaryota</taxon>
        <taxon>Metamonada</taxon>
        <taxon>Preaxostyla</taxon>
        <taxon>Paratrimastigidae</taxon>
        <taxon>Paratrimastix</taxon>
    </lineage>
</organism>
<dbReference type="PANTHER" id="PTHR24353">
    <property type="entry name" value="CYCLIC NUCLEOTIDE-DEPENDENT PROTEIN KINASE"/>
    <property type="match status" value="1"/>
</dbReference>
<evidence type="ECO:0000313" key="9">
    <source>
        <dbReference type="Proteomes" id="UP001141327"/>
    </source>
</evidence>
<dbReference type="InterPro" id="IPR011009">
    <property type="entry name" value="Kinase-like_dom_sf"/>
</dbReference>
<evidence type="ECO:0000256" key="6">
    <source>
        <dbReference type="SAM" id="MobiDB-lite"/>
    </source>
</evidence>
<keyword evidence="5" id="KW-0067">ATP-binding</keyword>
<dbReference type="Proteomes" id="UP001141327">
    <property type="component" value="Unassembled WGS sequence"/>
</dbReference>
<feature type="domain" description="Protein kinase" evidence="7">
    <location>
        <begin position="1"/>
        <end position="62"/>
    </location>
</feature>
<keyword evidence="1" id="KW-0723">Serine/threonine-protein kinase</keyword>
<dbReference type="SUPFAM" id="SSF50729">
    <property type="entry name" value="PH domain-like"/>
    <property type="match status" value="1"/>
</dbReference>
<sequence length="285" mass="30771">MLALTPPFQGDSEYLLFQNILSGTFTFPPDFDPTARDFVAKLLLRDPTQRMDPTQMKAHPFLASIDFATLRSQTPPIRPPSSDPPPQRSQHLLTSSPLVVPAILPATARAPTPTGSACTNTTPPASPARGSGRGDEAEGAEMMMGAGGGQTVLFPATSPVLSLNHRQLVLTNFPRLIYIDPSRMVQKGTVPWSARLYPEARDAYNFIIHTPNRRYYLEDPSGNAHRWVEAIMQQHALQQETPAASALGILDPSAPRPDRAVVVTVAALPPLADPVSAPPGHSPEP</sequence>
<feature type="region of interest" description="Disordered" evidence="6">
    <location>
        <begin position="109"/>
        <end position="141"/>
    </location>
</feature>
<dbReference type="Gene3D" id="2.30.29.30">
    <property type="entry name" value="Pleckstrin-homology domain (PH domain)/Phosphotyrosine-binding domain (PTB)"/>
    <property type="match status" value="1"/>
</dbReference>
<keyword evidence="3" id="KW-0547">Nucleotide-binding</keyword>
<comment type="caution">
    <text evidence="8">The sequence shown here is derived from an EMBL/GenBank/DDBJ whole genome shotgun (WGS) entry which is preliminary data.</text>
</comment>
<dbReference type="Gene3D" id="1.10.510.10">
    <property type="entry name" value="Transferase(Phosphotransferase) domain 1"/>
    <property type="match status" value="1"/>
</dbReference>
<feature type="compositionally biased region" description="Pro residues" evidence="6">
    <location>
        <begin position="76"/>
        <end position="87"/>
    </location>
</feature>
<keyword evidence="9" id="KW-1185">Reference proteome</keyword>